<gene>
    <name evidence="8" type="primary">nth_1</name>
    <name evidence="9" type="synonym">nth_2</name>
    <name evidence="8" type="ORF">HCR_12090</name>
    <name evidence="9" type="ORF">HCR_13260</name>
</gene>
<keyword evidence="6" id="KW-0326">Glycosidase</keyword>
<proteinExistence type="inferred from homology"/>
<evidence type="ECO:0000256" key="4">
    <source>
        <dbReference type="ARBA" id="ARBA00023204"/>
    </source>
</evidence>
<keyword evidence="4" id="KW-0234">DNA repair</keyword>
<organism evidence="8 10">
    <name type="scientific">Hydrogenimonas cancrithermarum</name>
    <dbReference type="NCBI Taxonomy" id="2993563"/>
    <lineage>
        <taxon>Bacteria</taxon>
        <taxon>Pseudomonadati</taxon>
        <taxon>Campylobacterota</taxon>
        <taxon>Epsilonproteobacteria</taxon>
        <taxon>Campylobacterales</taxon>
        <taxon>Hydrogenimonadaceae</taxon>
        <taxon>Hydrogenimonas</taxon>
    </lineage>
</organism>
<dbReference type="SUPFAM" id="SSF48150">
    <property type="entry name" value="DNA-glycosylase"/>
    <property type="match status" value="1"/>
</dbReference>
<dbReference type="EMBL" id="AP027370">
    <property type="protein sequence ID" value="BDY13014.1"/>
    <property type="molecule type" value="Genomic_DNA"/>
</dbReference>
<dbReference type="InterPro" id="IPR003265">
    <property type="entry name" value="HhH-GPD_domain"/>
</dbReference>
<dbReference type="Proteomes" id="UP001321445">
    <property type="component" value="Chromosome"/>
</dbReference>
<evidence type="ECO:0000256" key="2">
    <source>
        <dbReference type="ARBA" id="ARBA00022763"/>
    </source>
</evidence>
<keyword evidence="8" id="KW-0540">Nuclease</keyword>
<evidence type="ECO:0000256" key="6">
    <source>
        <dbReference type="ARBA" id="ARBA00023295"/>
    </source>
</evidence>
<evidence type="ECO:0000313" key="9">
    <source>
        <dbReference type="EMBL" id="BDY13014.1"/>
    </source>
</evidence>
<dbReference type="SMART" id="SM00478">
    <property type="entry name" value="ENDO3c"/>
    <property type="match status" value="1"/>
</dbReference>
<evidence type="ECO:0000256" key="5">
    <source>
        <dbReference type="ARBA" id="ARBA00023239"/>
    </source>
</evidence>
<reference evidence="8 10" key="1">
    <citation type="submission" date="2023-03" db="EMBL/GenBank/DDBJ databases">
        <title>Description of Hydrogenimonas sp. ISO32.</title>
        <authorList>
            <person name="Mino S."/>
            <person name="Fukazawa S."/>
            <person name="Sawabe T."/>
        </authorList>
    </citation>
    <scope>NUCLEOTIDE SEQUENCE [LARGE SCALE GENOMIC DNA]</scope>
    <source>
        <strain evidence="8 10">ISO32</strain>
    </source>
</reference>
<protein>
    <submittedName>
        <fullName evidence="8">Endonuclease III</fullName>
    </submittedName>
</protein>
<dbReference type="PANTHER" id="PTHR43286">
    <property type="entry name" value="ENDONUCLEASE III-LIKE PROTEIN 1"/>
    <property type="match status" value="1"/>
</dbReference>
<dbReference type="InterPro" id="IPR023170">
    <property type="entry name" value="HhH_base_excis_C"/>
</dbReference>
<dbReference type="Gene3D" id="1.10.340.30">
    <property type="entry name" value="Hypothetical protein, domain 2"/>
    <property type="match status" value="1"/>
</dbReference>
<dbReference type="RefSeq" id="WP_286335948.1">
    <property type="nucleotide sequence ID" value="NZ_AP027370.1"/>
</dbReference>
<keyword evidence="2" id="KW-0227">DNA damage</keyword>
<dbReference type="Pfam" id="PF00633">
    <property type="entry name" value="HHH"/>
    <property type="match status" value="1"/>
</dbReference>
<evidence type="ECO:0000313" key="10">
    <source>
        <dbReference type="Proteomes" id="UP001321445"/>
    </source>
</evidence>
<evidence type="ECO:0000313" key="8">
    <source>
        <dbReference type="EMBL" id="BDY12897.1"/>
    </source>
</evidence>
<dbReference type="EMBL" id="AP027370">
    <property type="protein sequence ID" value="BDY12897.1"/>
    <property type="molecule type" value="Genomic_DNA"/>
</dbReference>
<dbReference type="PANTHER" id="PTHR43286:SF1">
    <property type="entry name" value="ENDONUCLEASE III-LIKE PROTEIN 1"/>
    <property type="match status" value="1"/>
</dbReference>
<keyword evidence="5" id="KW-0456">Lyase</keyword>
<feature type="domain" description="HhH-GPD" evidence="7">
    <location>
        <begin position="44"/>
        <end position="191"/>
    </location>
</feature>
<dbReference type="PIRSF" id="PIRSF001435">
    <property type="entry name" value="Nth"/>
    <property type="match status" value="1"/>
</dbReference>
<evidence type="ECO:0000259" key="7">
    <source>
        <dbReference type="SMART" id="SM00478"/>
    </source>
</evidence>
<dbReference type="CDD" id="cd00056">
    <property type="entry name" value="ENDO3c"/>
    <property type="match status" value="1"/>
</dbReference>
<evidence type="ECO:0000256" key="1">
    <source>
        <dbReference type="ARBA" id="ARBA00008343"/>
    </source>
</evidence>
<dbReference type="Pfam" id="PF00730">
    <property type="entry name" value="HhH-GPD"/>
    <property type="match status" value="1"/>
</dbReference>
<keyword evidence="8" id="KW-0255">Endonuclease</keyword>
<dbReference type="InterPro" id="IPR011257">
    <property type="entry name" value="DNA_glycosylase"/>
</dbReference>
<keyword evidence="3" id="KW-0378">Hydrolase</keyword>
<dbReference type="Gene3D" id="1.10.1670.10">
    <property type="entry name" value="Helix-hairpin-Helix base-excision DNA repair enzymes (C-terminal)"/>
    <property type="match status" value="1"/>
</dbReference>
<evidence type="ECO:0000256" key="3">
    <source>
        <dbReference type="ARBA" id="ARBA00022801"/>
    </source>
</evidence>
<dbReference type="GO" id="GO:0004519">
    <property type="term" value="F:endonuclease activity"/>
    <property type="evidence" value="ECO:0007669"/>
    <property type="project" value="UniProtKB-KW"/>
</dbReference>
<name>A0ABN6WV67_9BACT</name>
<dbReference type="InterPro" id="IPR000445">
    <property type="entry name" value="HhH_motif"/>
</dbReference>
<sequence length="213" mass="24155">MNKINFAKAVKLLEEAYEDWDAPAKRFERGYRRTPYTIMISVVLSFRTKDEVTLAADKKLFALADTPEKMVKLSRQEIEKVIYPVGFYRKKAQTILDISHTVLERFKGEVPRSEAELLGIKGIGPKAANIILESAFGVETVAVDIHVHRILNRWGFVSTKTPEESLKILKEKLTPAEQKGLNKLLVSFGQVLCRPVKPICSECPVVQLCERKL</sequence>
<comment type="similarity">
    <text evidence="1">Belongs to the Nth/MutY family.</text>
</comment>
<accession>A0ABN6WV67</accession>
<keyword evidence="10" id="KW-1185">Reference proteome</keyword>